<protein>
    <recommendedName>
        <fullName evidence="6 7">Large ribosomal subunit protein uL22</fullName>
    </recommendedName>
</protein>
<evidence type="ECO:0000256" key="3">
    <source>
        <dbReference type="ARBA" id="ARBA00022884"/>
    </source>
</evidence>
<evidence type="ECO:0000256" key="6">
    <source>
        <dbReference type="ARBA" id="ARBA00035207"/>
    </source>
</evidence>
<comment type="function">
    <text evidence="7 10">This protein binds specifically to 23S rRNA; its binding is stimulated by other ribosomal proteins, e.g., L4, L17, and L20. It is important during the early stages of 50S assembly. It makes multiple contacts with different domains of the 23S rRNA in the assembled 50S subunit and ribosome.</text>
</comment>
<dbReference type="CDD" id="cd00336">
    <property type="entry name" value="Ribosomal_L22"/>
    <property type="match status" value="1"/>
</dbReference>
<dbReference type="HAMAP" id="MF_01331_B">
    <property type="entry name" value="Ribosomal_uL22_B"/>
    <property type="match status" value="1"/>
</dbReference>
<dbReference type="Proteomes" id="UP000178612">
    <property type="component" value="Unassembled WGS sequence"/>
</dbReference>
<organism evidence="11 12">
    <name type="scientific">Candidatus Zambryskibacteria bacterium RIFCSPHIGHO2_01_FULL_49_18</name>
    <dbReference type="NCBI Taxonomy" id="1802740"/>
    <lineage>
        <taxon>Bacteria</taxon>
        <taxon>Candidatus Zambryskiibacteriota</taxon>
    </lineage>
</organism>
<dbReference type="AlphaFoldDB" id="A0A1G2T4Y9"/>
<dbReference type="NCBIfam" id="TIGR01044">
    <property type="entry name" value="rplV_bact"/>
    <property type="match status" value="1"/>
</dbReference>
<dbReference type="GO" id="GO:0003735">
    <property type="term" value="F:structural constituent of ribosome"/>
    <property type="evidence" value="ECO:0007669"/>
    <property type="project" value="InterPro"/>
</dbReference>
<evidence type="ECO:0000256" key="4">
    <source>
        <dbReference type="ARBA" id="ARBA00022980"/>
    </source>
</evidence>
<evidence type="ECO:0000313" key="11">
    <source>
        <dbReference type="EMBL" id="OHA91661.1"/>
    </source>
</evidence>
<proteinExistence type="inferred from homology"/>
<gene>
    <name evidence="7" type="primary">rplV</name>
    <name evidence="11" type="ORF">A2758_00965</name>
</gene>
<evidence type="ECO:0000256" key="9">
    <source>
        <dbReference type="RuleBase" id="RU004006"/>
    </source>
</evidence>
<comment type="function">
    <text evidence="7">The globular domain of the protein is located near the polypeptide exit tunnel on the outside of the subunit, while an extended beta-hairpin is found that lines the wall of the exit tunnel in the center of the 70S ribosome.</text>
</comment>
<evidence type="ECO:0000313" key="12">
    <source>
        <dbReference type="Proteomes" id="UP000178612"/>
    </source>
</evidence>
<dbReference type="GO" id="GO:0006412">
    <property type="term" value="P:translation"/>
    <property type="evidence" value="ECO:0007669"/>
    <property type="project" value="UniProtKB-UniRule"/>
</dbReference>
<reference evidence="11 12" key="1">
    <citation type="journal article" date="2016" name="Nat. Commun.">
        <title>Thousands of microbial genomes shed light on interconnected biogeochemical processes in an aquifer system.</title>
        <authorList>
            <person name="Anantharaman K."/>
            <person name="Brown C.T."/>
            <person name="Hug L.A."/>
            <person name="Sharon I."/>
            <person name="Castelle C.J."/>
            <person name="Probst A.J."/>
            <person name="Thomas B.C."/>
            <person name="Singh A."/>
            <person name="Wilkins M.J."/>
            <person name="Karaoz U."/>
            <person name="Brodie E.L."/>
            <person name="Williams K.H."/>
            <person name="Hubbard S.S."/>
            <person name="Banfield J.F."/>
        </authorList>
    </citation>
    <scope>NUCLEOTIDE SEQUENCE [LARGE SCALE GENOMIC DNA]</scope>
</reference>
<comment type="similarity">
    <text evidence="1 7 8">Belongs to the universal ribosomal protein uL22 family.</text>
</comment>
<evidence type="ECO:0000256" key="8">
    <source>
        <dbReference type="RuleBase" id="RU004005"/>
    </source>
</evidence>
<dbReference type="InterPro" id="IPR047867">
    <property type="entry name" value="Ribosomal_uL22_bac/org-type"/>
</dbReference>
<dbReference type="InterPro" id="IPR036394">
    <property type="entry name" value="Ribosomal_uL22_sf"/>
</dbReference>
<dbReference type="Pfam" id="PF00237">
    <property type="entry name" value="Ribosomal_L22"/>
    <property type="match status" value="1"/>
</dbReference>
<dbReference type="GO" id="GO:0019843">
    <property type="term" value="F:rRNA binding"/>
    <property type="evidence" value="ECO:0007669"/>
    <property type="project" value="UniProtKB-UniRule"/>
</dbReference>
<dbReference type="GO" id="GO:0022625">
    <property type="term" value="C:cytosolic large ribosomal subunit"/>
    <property type="evidence" value="ECO:0007669"/>
    <property type="project" value="TreeGrafter"/>
</dbReference>
<evidence type="ECO:0000256" key="7">
    <source>
        <dbReference type="HAMAP-Rule" id="MF_01331"/>
    </source>
</evidence>
<dbReference type="InterPro" id="IPR005727">
    <property type="entry name" value="Ribosomal_uL22_bac/chlpt-type"/>
</dbReference>
<keyword evidence="3 7" id="KW-0694">RNA-binding</keyword>
<name>A0A1G2T4Y9_9BACT</name>
<dbReference type="EMBL" id="MHVJ01000011">
    <property type="protein sequence ID" value="OHA91661.1"/>
    <property type="molecule type" value="Genomic_DNA"/>
</dbReference>
<evidence type="ECO:0000256" key="1">
    <source>
        <dbReference type="ARBA" id="ARBA00009451"/>
    </source>
</evidence>
<evidence type="ECO:0000256" key="5">
    <source>
        <dbReference type="ARBA" id="ARBA00023274"/>
    </source>
</evidence>
<evidence type="ECO:0000256" key="2">
    <source>
        <dbReference type="ARBA" id="ARBA00022730"/>
    </source>
</evidence>
<sequence length="114" mass="12750">MNNSKATLNTYRQSPRKVRLVADTVRGKKVSDALDLLAFIPKRAGEPLRKLIASAHANSGKEESLFIKEIKVDAGPTLYRRRPRSRGMANPIRKRTSHITVILSEANKAKKLES</sequence>
<evidence type="ECO:0000256" key="10">
    <source>
        <dbReference type="RuleBase" id="RU004008"/>
    </source>
</evidence>
<keyword evidence="2 7" id="KW-0699">rRNA-binding</keyword>
<dbReference type="InterPro" id="IPR001063">
    <property type="entry name" value="Ribosomal_uL22"/>
</dbReference>
<comment type="caution">
    <text evidence="11">The sequence shown here is derived from an EMBL/GenBank/DDBJ whole genome shotgun (WGS) entry which is preliminary data.</text>
</comment>
<dbReference type="Gene3D" id="3.90.470.10">
    <property type="entry name" value="Ribosomal protein L22/L17"/>
    <property type="match status" value="1"/>
</dbReference>
<dbReference type="SUPFAM" id="SSF54843">
    <property type="entry name" value="Ribosomal protein L22"/>
    <property type="match status" value="1"/>
</dbReference>
<dbReference type="PANTHER" id="PTHR13501:SF8">
    <property type="entry name" value="LARGE RIBOSOMAL SUBUNIT PROTEIN UL22M"/>
    <property type="match status" value="1"/>
</dbReference>
<dbReference type="PANTHER" id="PTHR13501">
    <property type="entry name" value="CHLOROPLAST 50S RIBOSOMAL PROTEIN L22-RELATED"/>
    <property type="match status" value="1"/>
</dbReference>
<keyword evidence="4 7" id="KW-0689">Ribosomal protein</keyword>
<keyword evidence="5 7" id="KW-0687">Ribonucleoprotein</keyword>
<comment type="subunit">
    <text evidence="7 9">Part of the 50S ribosomal subunit.</text>
</comment>
<accession>A0A1G2T4Y9</accession>